<feature type="domain" description="Response regulatory" evidence="3">
    <location>
        <begin position="5"/>
        <end position="121"/>
    </location>
</feature>
<dbReference type="InterPro" id="IPR001789">
    <property type="entry name" value="Sig_transdc_resp-reg_receiver"/>
</dbReference>
<dbReference type="RefSeq" id="WP_237381573.1">
    <property type="nucleotide sequence ID" value="NZ_CP071793.1"/>
</dbReference>
<dbReference type="AlphaFoldDB" id="A0A8A4TY41"/>
<evidence type="ECO:0000256" key="2">
    <source>
        <dbReference type="PROSITE-ProRule" id="PRU00169"/>
    </source>
</evidence>
<keyword evidence="5" id="KW-1185">Reference proteome</keyword>
<reference evidence="4" key="1">
    <citation type="submission" date="2021-03" db="EMBL/GenBank/DDBJ databases">
        <title>Acanthopleuribacteraceae sp. M133.</title>
        <authorList>
            <person name="Wang G."/>
        </authorList>
    </citation>
    <scope>NUCLEOTIDE SEQUENCE</scope>
    <source>
        <strain evidence="4">M133</strain>
    </source>
</reference>
<dbReference type="InterPro" id="IPR036457">
    <property type="entry name" value="PPM-type-like_dom_sf"/>
</dbReference>
<dbReference type="Pfam" id="PF07228">
    <property type="entry name" value="SpoIIE"/>
    <property type="match status" value="1"/>
</dbReference>
<sequence>MALSRILIVEDTPFPRAILQRQLMQMGYEVIAVADGTEAWEVMQNEPINFVITDWLMPRMSGIELCRRIRREGFSRYVYIILLTAKGDKNDLIAGLEAGADDFMVKPCNPLELKVKVLAGERVLKYEKTLVDQNRKLELAHQQISEQFATTANNLKLAAKFQKALLPMESATIDQMKFESMFVPCEVVAGDFFNFFKINEEKTAFFLLDVAGHGIPAAMLSFTLSHVISPLPFPPDAQHLGHTGYGFLDFTHPTHLASRLNQIFEVRSDGQQYFTMVYGVIDLAMEQVLFTQAGHPPIIYLPYEGEPCTIGEGGFPMGIFPNTDFDIYSFDFRPGDRLYLYSDGVTGCFDPDGQSYSTERFMDLLAHHRRGSLREGLVKLKQALIEWRGSDQFEDDLSVLAVERLPDPSQDRNHLAVDLSELD</sequence>
<keyword evidence="1" id="KW-0378">Hydrolase</keyword>
<dbReference type="SMART" id="SM00331">
    <property type="entry name" value="PP2C_SIG"/>
    <property type="match status" value="1"/>
</dbReference>
<dbReference type="SMART" id="SM00448">
    <property type="entry name" value="REC"/>
    <property type="match status" value="1"/>
</dbReference>
<dbReference type="GO" id="GO:0016791">
    <property type="term" value="F:phosphatase activity"/>
    <property type="evidence" value="ECO:0007669"/>
    <property type="project" value="TreeGrafter"/>
</dbReference>
<name>A0A8A4TY41_SULCO</name>
<keyword evidence="2" id="KW-0597">Phosphoprotein</keyword>
<dbReference type="Proteomes" id="UP000663929">
    <property type="component" value="Chromosome"/>
</dbReference>
<dbReference type="SUPFAM" id="SSF52172">
    <property type="entry name" value="CheY-like"/>
    <property type="match status" value="1"/>
</dbReference>
<dbReference type="PANTHER" id="PTHR43156">
    <property type="entry name" value="STAGE II SPORULATION PROTEIN E-RELATED"/>
    <property type="match status" value="1"/>
</dbReference>
<dbReference type="InterPro" id="IPR052016">
    <property type="entry name" value="Bact_Sigma-Reg"/>
</dbReference>
<dbReference type="GO" id="GO:0000160">
    <property type="term" value="P:phosphorelay signal transduction system"/>
    <property type="evidence" value="ECO:0007669"/>
    <property type="project" value="InterPro"/>
</dbReference>
<dbReference type="CDD" id="cd17574">
    <property type="entry name" value="REC_OmpR"/>
    <property type="match status" value="1"/>
</dbReference>
<protein>
    <submittedName>
        <fullName evidence="4">SpoIIE family protein phosphatase</fullName>
    </submittedName>
</protein>
<dbReference type="Pfam" id="PF00072">
    <property type="entry name" value="Response_reg"/>
    <property type="match status" value="1"/>
</dbReference>
<dbReference type="Gene3D" id="3.40.50.2300">
    <property type="match status" value="1"/>
</dbReference>
<evidence type="ECO:0000256" key="1">
    <source>
        <dbReference type="ARBA" id="ARBA00022801"/>
    </source>
</evidence>
<dbReference type="PROSITE" id="PS50110">
    <property type="entry name" value="RESPONSE_REGULATORY"/>
    <property type="match status" value="1"/>
</dbReference>
<organism evidence="4 5">
    <name type="scientific">Sulfidibacter corallicola</name>
    <dbReference type="NCBI Taxonomy" id="2818388"/>
    <lineage>
        <taxon>Bacteria</taxon>
        <taxon>Pseudomonadati</taxon>
        <taxon>Acidobacteriota</taxon>
        <taxon>Holophagae</taxon>
        <taxon>Acanthopleuribacterales</taxon>
        <taxon>Acanthopleuribacteraceae</taxon>
        <taxon>Sulfidibacter</taxon>
    </lineage>
</organism>
<dbReference type="EMBL" id="CP071793">
    <property type="protein sequence ID" value="QTD51445.1"/>
    <property type="molecule type" value="Genomic_DNA"/>
</dbReference>
<dbReference type="SUPFAM" id="SSF81606">
    <property type="entry name" value="PP2C-like"/>
    <property type="match status" value="1"/>
</dbReference>
<dbReference type="InterPro" id="IPR011006">
    <property type="entry name" value="CheY-like_superfamily"/>
</dbReference>
<feature type="modified residue" description="4-aspartylphosphate" evidence="2">
    <location>
        <position position="54"/>
    </location>
</feature>
<gene>
    <name evidence="4" type="ORF">J3U87_03160</name>
</gene>
<dbReference type="InterPro" id="IPR001932">
    <property type="entry name" value="PPM-type_phosphatase-like_dom"/>
</dbReference>
<accession>A0A8A4TY41</accession>
<evidence type="ECO:0000313" key="4">
    <source>
        <dbReference type="EMBL" id="QTD51445.1"/>
    </source>
</evidence>
<evidence type="ECO:0000313" key="5">
    <source>
        <dbReference type="Proteomes" id="UP000663929"/>
    </source>
</evidence>
<dbReference type="Gene3D" id="3.60.40.10">
    <property type="entry name" value="PPM-type phosphatase domain"/>
    <property type="match status" value="1"/>
</dbReference>
<dbReference type="PANTHER" id="PTHR43156:SF2">
    <property type="entry name" value="STAGE II SPORULATION PROTEIN E"/>
    <property type="match status" value="1"/>
</dbReference>
<dbReference type="KEGG" id="scor:J3U87_03160"/>
<proteinExistence type="predicted"/>
<evidence type="ECO:0000259" key="3">
    <source>
        <dbReference type="PROSITE" id="PS50110"/>
    </source>
</evidence>